<dbReference type="InterPro" id="IPR051050">
    <property type="entry name" value="Lipid_II_flippase_MurJ/MviN"/>
</dbReference>
<comment type="caution">
    <text evidence="9">The sequence shown here is derived from an EMBL/GenBank/DDBJ whole genome shotgun (WGS) entry which is preliminary data.</text>
</comment>
<keyword evidence="7 8" id="KW-0472">Membrane</keyword>
<evidence type="ECO:0000256" key="3">
    <source>
        <dbReference type="ARBA" id="ARBA00022692"/>
    </source>
</evidence>
<dbReference type="InterPro" id="IPR004268">
    <property type="entry name" value="MurJ"/>
</dbReference>
<evidence type="ECO:0000256" key="6">
    <source>
        <dbReference type="ARBA" id="ARBA00022989"/>
    </source>
</evidence>
<dbReference type="GO" id="GO:0015648">
    <property type="term" value="F:lipid-linked peptidoglycan transporter activity"/>
    <property type="evidence" value="ECO:0007669"/>
    <property type="project" value="TreeGrafter"/>
</dbReference>
<evidence type="ECO:0000313" key="9">
    <source>
        <dbReference type="EMBL" id="OGH69199.1"/>
    </source>
</evidence>
<dbReference type="Proteomes" id="UP000177953">
    <property type="component" value="Unassembled WGS sequence"/>
</dbReference>
<dbReference type="GO" id="GO:0009252">
    <property type="term" value="P:peptidoglycan biosynthetic process"/>
    <property type="evidence" value="ECO:0007669"/>
    <property type="project" value="UniProtKB-KW"/>
</dbReference>
<dbReference type="PRINTS" id="PR01806">
    <property type="entry name" value="VIRFACTRMVIN"/>
</dbReference>
<feature type="transmembrane region" description="Helical" evidence="8">
    <location>
        <begin position="27"/>
        <end position="46"/>
    </location>
</feature>
<keyword evidence="3 8" id="KW-0812">Transmembrane</keyword>
<comment type="subcellular location">
    <subcellularLocation>
        <location evidence="1">Cell membrane</location>
        <topology evidence="1">Multi-pass membrane protein</topology>
    </subcellularLocation>
</comment>
<evidence type="ECO:0000256" key="7">
    <source>
        <dbReference type="ARBA" id="ARBA00023136"/>
    </source>
</evidence>
<feature type="transmembrane region" description="Helical" evidence="8">
    <location>
        <begin position="252"/>
        <end position="277"/>
    </location>
</feature>
<gene>
    <name evidence="9" type="ORF">A2754_01255</name>
</gene>
<dbReference type="GO" id="GO:0008360">
    <property type="term" value="P:regulation of cell shape"/>
    <property type="evidence" value="ECO:0007669"/>
    <property type="project" value="UniProtKB-KW"/>
</dbReference>
<keyword evidence="5" id="KW-0573">Peptidoglycan synthesis</keyword>
<sequence>MWVITAIASTLAAGSIAVFNLANNLQYIPIGIIGISFATAALPSLSESVTLKNREEFIKGLAKIVRLVFFIVLPVSVLMFILRAQIVRIVLGSGEFVWIDTQLTAAALGIFCVGIFAHSLIPAFSRAFYATQDTRTPVLVSIMSMAVNVVLSFLFVYLALDESRAITAIKVFLDLENINNVALLGLPLAFAIAGIFNFSALFYMLSKKYADTFLVSSIYSAVIKISFSSVIAGLAGYGMLYLVEPFLNTETFFGIFIQAGFASVAGGGAYLLCMYILKSSEMYSLISIARKKIGLSSGAKSRT</sequence>
<keyword evidence="2" id="KW-1003">Cell membrane</keyword>
<name>A0A1F6MC53_9BACT</name>
<evidence type="ECO:0000256" key="4">
    <source>
        <dbReference type="ARBA" id="ARBA00022960"/>
    </source>
</evidence>
<evidence type="ECO:0008006" key="11">
    <source>
        <dbReference type="Google" id="ProtNLM"/>
    </source>
</evidence>
<accession>A0A1F6MC53</accession>
<evidence type="ECO:0000256" key="2">
    <source>
        <dbReference type="ARBA" id="ARBA00022475"/>
    </source>
</evidence>
<evidence type="ECO:0000256" key="1">
    <source>
        <dbReference type="ARBA" id="ARBA00004651"/>
    </source>
</evidence>
<feature type="transmembrane region" description="Helical" evidence="8">
    <location>
        <begin position="217"/>
        <end position="240"/>
    </location>
</feature>
<evidence type="ECO:0000256" key="5">
    <source>
        <dbReference type="ARBA" id="ARBA00022984"/>
    </source>
</evidence>
<dbReference type="EMBL" id="MFPU01000058">
    <property type="protein sequence ID" value="OGH69199.1"/>
    <property type="molecule type" value="Genomic_DNA"/>
</dbReference>
<keyword evidence="4" id="KW-0133">Cell shape</keyword>
<proteinExistence type="predicted"/>
<feature type="transmembrane region" description="Helical" evidence="8">
    <location>
        <begin position="67"/>
        <end position="91"/>
    </location>
</feature>
<feature type="transmembrane region" description="Helical" evidence="8">
    <location>
        <begin position="180"/>
        <end position="205"/>
    </location>
</feature>
<keyword evidence="6 8" id="KW-1133">Transmembrane helix</keyword>
<feature type="transmembrane region" description="Helical" evidence="8">
    <location>
        <begin position="136"/>
        <end position="160"/>
    </location>
</feature>
<evidence type="ECO:0000256" key="8">
    <source>
        <dbReference type="SAM" id="Phobius"/>
    </source>
</evidence>
<dbReference type="GO" id="GO:0034204">
    <property type="term" value="P:lipid translocation"/>
    <property type="evidence" value="ECO:0007669"/>
    <property type="project" value="TreeGrafter"/>
</dbReference>
<organism evidence="9 10">
    <name type="scientific">Candidatus Magasanikbacteria bacterium RIFCSPHIGHO2_01_FULL_47_8</name>
    <dbReference type="NCBI Taxonomy" id="1798673"/>
    <lineage>
        <taxon>Bacteria</taxon>
        <taxon>Candidatus Magasanikiibacteriota</taxon>
    </lineage>
</organism>
<dbReference type="PANTHER" id="PTHR47019">
    <property type="entry name" value="LIPID II FLIPPASE MURJ"/>
    <property type="match status" value="1"/>
</dbReference>
<protein>
    <recommendedName>
        <fullName evidence="11">Polysaccharide biosynthesis protein C-terminal domain-containing protein</fullName>
    </recommendedName>
</protein>
<evidence type="ECO:0000313" key="10">
    <source>
        <dbReference type="Proteomes" id="UP000177953"/>
    </source>
</evidence>
<reference evidence="9 10" key="1">
    <citation type="journal article" date="2016" name="Nat. Commun.">
        <title>Thousands of microbial genomes shed light on interconnected biogeochemical processes in an aquifer system.</title>
        <authorList>
            <person name="Anantharaman K."/>
            <person name="Brown C.T."/>
            <person name="Hug L.A."/>
            <person name="Sharon I."/>
            <person name="Castelle C.J."/>
            <person name="Probst A.J."/>
            <person name="Thomas B.C."/>
            <person name="Singh A."/>
            <person name="Wilkins M.J."/>
            <person name="Karaoz U."/>
            <person name="Brodie E.L."/>
            <person name="Williams K.H."/>
            <person name="Hubbard S.S."/>
            <person name="Banfield J.F."/>
        </authorList>
    </citation>
    <scope>NUCLEOTIDE SEQUENCE [LARGE SCALE GENOMIC DNA]</scope>
</reference>
<dbReference type="Pfam" id="PF03023">
    <property type="entry name" value="MurJ"/>
    <property type="match status" value="1"/>
</dbReference>
<dbReference type="PANTHER" id="PTHR47019:SF1">
    <property type="entry name" value="LIPID II FLIPPASE MURJ"/>
    <property type="match status" value="1"/>
</dbReference>
<feature type="transmembrane region" description="Helical" evidence="8">
    <location>
        <begin position="103"/>
        <end position="124"/>
    </location>
</feature>
<dbReference type="GO" id="GO:0005886">
    <property type="term" value="C:plasma membrane"/>
    <property type="evidence" value="ECO:0007669"/>
    <property type="project" value="UniProtKB-SubCell"/>
</dbReference>
<dbReference type="AlphaFoldDB" id="A0A1F6MC53"/>